<dbReference type="PANTHER" id="PTHR34480">
    <property type="entry name" value="OS01G0967800 PROTEIN-RELATED"/>
    <property type="match status" value="1"/>
</dbReference>
<feature type="compositionally biased region" description="Basic and acidic residues" evidence="1">
    <location>
        <begin position="41"/>
        <end position="60"/>
    </location>
</feature>
<name>A0A0E0FYZ8_ORYNI</name>
<feature type="region of interest" description="Disordered" evidence="1">
    <location>
        <begin position="19"/>
        <end position="69"/>
    </location>
</feature>
<dbReference type="AlphaFoldDB" id="A0A0E0FYZ8"/>
<dbReference type="PANTHER" id="PTHR34480:SF11">
    <property type="entry name" value="OS05G0173500 PROTEIN"/>
    <property type="match status" value="1"/>
</dbReference>
<protein>
    <submittedName>
        <fullName evidence="2">Uncharacterized protein</fullName>
    </submittedName>
</protein>
<dbReference type="Gramene" id="ONIVA01G50480.1">
    <property type="protein sequence ID" value="ONIVA01G50480.1"/>
    <property type="gene ID" value="ONIVA01G50480"/>
</dbReference>
<evidence type="ECO:0000313" key="2">
    <source>
        <dbReference type="EnsemblPlants" id="ONIVA01G50480.1"/>
    </source>
</evidence>
<reference evidence="2" key="2">
    <citation type="submission" date="2018-04" db="EMBL/GenBank/DDBJ databases">
        <title>OnivRS2 (Oryza nivara Reference Sequence Version 2).</title>
        <authorList>
            <person name="Zhang J."/>
            <person name="Kudrna D."/>
            <person name="Lee S."/>
            <person name="Talag J."/>
            <person name="Rajasekar S."/>
            <person name="Welchert J."/>
            <person name="Hsing Y.-I."/>
            <person name="Wing R.A."/>
        </authorList>
    </citation>
    <scope>NUCLEOTIDE SEQUENCE [LARGE SCALE GENOMIC DNA]</scope>
</reference>
<evidence type="ECO:0000313" key="3">
    <source>
        <dbReference type="Proteomes" id="UP000006591"/>
    </source>
</evidence>
<dbReference type="EnsemblPlants" id="ONIVA01G50480.1">
    <property type="protein sequence ID" value="ONIVA01G50480.1"/>
    <property type="gene ID" value="ONIVA01G50480"/>
</dbReference>
<organism evidence="2">
    <name type="scientific">Oryza nivara</name>
    <name type="common">Indian wild rice</name>
    <name type="synonym">Oryza sativa f. spontanea</name>
    <dbReference type="NCBI Taxonomy" id="4536"/>
    <lineage>
        <taxon>Eukaryota</taxon>
        <taxon>Viridiplantae</taxon>
        <taxon>Streptophyta</taxon>
        <taxon>Embryophyta</taxon>
        <taxon>Tracheophyta</taxon>
        <taxon>Spermatophyta</taxon>
        <taxon>Magnoliopsida</taxon>
        <taxon>Liliopsida</taxon>
        <taxon>Poales</taxon>
        <taxon>Poaceae</taxon>
        <taxon>BOP clade</taxon>
        <taxon>Oryzoideae</taxon>
        <taxon>Oryzeae</taxon>
        <taxon>Oryzinae</taxon>
        <taxon>Oryza</taxon>
    </lineage>
</organism>
<proteinExistence type="predicted"/>
<feature type="compositionally biased region" description="Basic residues" evidence="1">
    <location>
        <begin position="248"/>
        <end position="260"/>
    </location>
</feature>
<feature type="compositionally biased region" description="Low complexity" evidence="1">
    <location>
        <begin position="270"/>
        <end position="287"/>
    </location>
</feature>
<sequence>MLKTPPQLDPEKRWQIYCQEPDPACGASGSGQDAPADQQESDGKRGQHRSPGDEARPDRQLKRRRKKKKKNYNAMKMLQYSLIQLRLLRGQLIGRVEDGGVIARLKLMDKICMELRYVCEWNEYRWKFLLWLLKRTRLDLHPELVMDLSHTKELETKPTYDASQSREEASAAASASDGQGDDKERGDLQAVEAYGSPPGKEKVDLQAAKDSSPTAEKGKGKHIGYEAQQKKNSIEDVKSSSQQEISKPKKKKKQKKRQRRKMDESTENLSCHSGSPSSSHDGTSTSTIEGEPKPSSGDLAKISREHKQEQESMEDLEDLLGMDEDTISNKVSYYFHQLYVQDHLDDDDDDDWLECDGPQQLTELHEQLAFYRIIGYELSNGRKLDELDIAKLKEKYPPSILYEKGYFQYYEDSLEWYFDPERFQPAALDNYQRLVLCDNGLYMDWDQCHSNYSTYESDLAYVKFCEELAHKTKWFQDYLVLIAVEDKITMGQWDKVKNTVYLQAMKIALRIRVVSLMQVMTAFQEYIWSMRFDCCNYKDFDGVYFEVWKRVAKQKMEFTDALSELYREDMFPLRNVDIKDELRSTRGRFRSMKENYDLYVACIDETVPEKEARQLIKDAIIEMAEDQSQEPRRSLHNTAQGRQ</sequence>
<dbReference type="OMA" id="PHNTAQG"/>
<keyword evidence="3" id="KW-1185">Reference proteome</keyword>
<feature type="compositionally biased region" description="Basic and acidic residues" evidence="1">
    <location>
        <begin position="228"/>
        <end position="238"/>
    </location>
</feature>
<reference evidence="2" key="1">
    <citation type="submission" date="2015-04" db="UniProtKB">
        <authorList>
            <consortium name="EnsemblPlants"/>
        </authorList>
    </citation>
    <scope>IDENTIFICATION</scope>
    <source>
        <strain evidence="2">SL10</strain>
    </source>
</reference>
<dbReference type="Proteomes" id="UP000006591">
    <property type="component" value="Chromosome 1"/>
</dbReference>
<feature type="compositionally biased region" description="Basic and acidic residues" evidence="1">
    <location>
        <begin position="156"/>
        <end position="169"/>
    </location>
</feature>
<dbReference type="HOGENOM" id="CLU_478510_0_0_1"/>
<feature type="region of interest" description="Disordered" evidence="1">
    <location>
        <begin position="156"/>
        <end position="299"/>
    </location>
</feature>
<accession>A0A0E0FYZ8</accession>
<evidence type="ECO:0000256" key="1">
    <source>
        <dbReference type="SAM" id="MobiDB-lite"/>
    </source>
</evidence>